<gene>
    <name evidence="2" type="ORF">GCM10007890_27410</name>
</gene>
<dbReference type="Proteomes" id="UP001157440">
    <property type="component" value="Unassembled WGS sequence"/>
</dbReference>
<reference evidence="3" key="1">
    <citation type="journal article" date="2019" name="Int. J. Syst. Evol. Microbiol.">
        <title>The Global Catalogue of Microorganisms (GCM) 10K type strain sequencing project: providing services to taxonomists for standard genome sequencing and annotation.</title>
        <authorList>
            <consortium name="The Broad Institute Genomics Platform"/>
            <consortium name="The Broad Institute Genome Sequencing Center for Infectious Disease"/>
            <person name="Wu L."/>
            <person name="Ma J."/>
        </authorList>
    </citation>
    <scope>NUCLEOTIDE SEQUENCE [LARGE SCALE GENOMIC DNA]</scope>
    <source>
        <strain evidence="3">NBRC 103632</strain>
    </source>
</reference>
<name>A0AA37TMI3_9HYPH</name>
<evidence type="ECO:0000259" key="1">
    <source>
        <dbReference type="Pfam" id="PF21834"/>
    </source>
</evidence>
<proteinExistence type="predicted"/>
<protein>
    <recommendedName>
        <fullName evidence="1">DUF6894 domain-containing protein</fullName>
    </recommendedName>
</protein>
<dbReference type="RefSeq" id="WP_238198180.1">
    <property type="nucleotide sequence ID" value="NZ_BPQZ01000023.1"/>
</dbReference>
<dbReference type="Pfam" id="PF21834">
    <property type="entry name" value="DUF6894"/>
    <property type="match status" value="1"/>
</dbReference>
<evidence type="ECO:0000313" key="2">
    <source>
        <dbReference type="EMBL" id="GLS70728.1"/>
    </source>
</evidence>
<feature type="domain" description="DUF6894" evidence="1">
    <location>
        <begin position="2"/>
        <end position="51"/>
    </location>
</feature>
<dbReference type="AlphaFoldDB" id="A0AA37TMI3"/>
<comment type="caution">
    <text evidence="2">The sequence shown here is derived from an EMBL/GenBank/DDBJ whole genome shotgun (WGS) entry which is preliminary data.</text>
</comment>
<dbReference type="EMBL" id="BSPL01000017">
    <property type="protein sequence ID" value="GLS70728.1"/>
    <property type="molecule type" value="Genomic_DNA"/>
</dbReference>
<organism evidence="2 3">
    <name type="scientific">Methylobacterium tardum</name>
    <dbReference type="NCBI Taxonomy" id="374432"/>
    <lineage>
        <taxon>Bacteria</taxon>
        <taxon>Pseudomonadati</taxon>
        <taxon>Pseudomonadota</taxon>
        <taxon>Alphaproteobacteria</taxon>
        <taxon>Hyphomicrobiales</taxon>
        <taxon>Methylobacteriaceae</taxon>
        <taxon>Methylobacterium</taxon>
    </lineage>
</organism>
<dbReference type="InterPro" id="IPR054189">
    <property type="entry name" value="DUF6894"/>
</dbReference>
<evidence type="ECO:0000313" key="3">
    <source>
        <dbReference type="Proteomes" id="UP001157440"/>
    </source>
</evidence>
<accession>A0AA37TMI3</accession>
<sequence length="55" mass="5936">MPDGAAAQALAREIVGEMRRLPHIYGAPRRWRADTFVITDEGGAVVAEVPYASVP</sequence>
<keyword evidence="3" id="KW-1185">Reference proteome</keyword>